<evidence type="ECO:0000256" key="2">
    <source>
        <dbReference type="ARBA" id="ARBA00010077"/>
    </source>
</evidence>
<keyword evidence="7" id="KW-0808">Transferase</keyword>
<feature type="compositionally biased region" description="Basic and acidic residues" evidence="5">
    <location>
        <begin position="229"/>
        <end position="249"/>
    </location>
</feature>
<feature type="region of interest" description="Disordered" evidence="5">
    <location>
        <begin position="76"/>
        <end position="102"/>
    </location>
</feature>
<dbReference type="GO" id="GO:0005634">
    <property type="term" value="C:nucleus"/>
    <property type="evidence" value="ECO:0007669"/>
    <property type="project" value="UniProtKB-SubCell"/>
</dbReference>
<keyword evidence="4" id="KW-0539">Nucleus</keyword>
<accession>A0A4R0RSE0</accession>
<evidence type="ECO:0000313" key="7">
    <source>
        <dbReference type="EMBL" id="TCD69235.1"/>
    </source>
</evidence>
<evidence type="ECO:0000313" key="8">
    <source>
        <dbReference type="Proteomes" id="UP000292702"/>
    </source>
</evidence>
<reference evidence="7 8" key="1">
    <citation type="submission" date="2018-11" db="EMBL/GenBank/DDBJ databases">
        <title>Genome assembly of Steccherinum ochraceum LE-BIN_3174, the white-rot fungus of the Steccherinaceae family (The Residual Polyporoid clade, Polyporales, Basidiomycota).</title>
        <authorList>
            <person name="Fedorova T.V."/>
            <person name="Glazunova O.A."/>
            <person name="Landesman E.O."/>
            <person name="Moiseenko K.V."/>
            <person name="Psurtseva N.V."/>
            <person name="Savinova O.S."/>
            <person name="Shakhova N.V."/>
            <person name="Tyazhelova T.V."/>
            <person name="Vasina D.V."/>
        </authorList>
    </citation>
    <scope>NUCLEOTIDE SEQUENCE [LARGE SCALE GENOMIC DNA]</scope>
    <source>
        <strain evidence="7 8">LE-BIN_3174</strain>
    </source>
</reference>
<dbReference type="Proteomes" id="UP000292702">
    <property type="component" value="Unassembled WGS sequence"/>
</dbReference>
<keyword evidence="3" id="KW-0690">Ribosome biogenesis</keyword>
<dbReference type="Pfam" id="PF04695">
    <property type="entry name" value="Pex14_N"/>
    <property type="match status" value="1"/>
</dbReference>
<dbReference type="Gene3D" id="1.10.10.10">
    <property type="entry name" value="Winged helix-like DNA-binding domain superfamily/Winged helix DNA-binding domain"/>
    <property type="match status" value="1"/>
</dbReference>
<comment type="subcellular location">
    <subcellularLocation>
        <location evidence="1">Nucleus</location>
    </subcellularLocation>
</comment>
<evidence type="ECO:0000256" key="1">
    <source>
        <dbReference type="ARBA" id="ARBA00004123"/>
    </source>
</evidence>
<dbReference type="GO" id="GO:0016740">
    <property type="term" value="F:transferase activity"/>
    <property type="evidence" value="ECO:0007669"/>
    <property type="project" value="UniProtKB-KW"/>
</dbReference>
<dbReference type="InterPro" id="IPR007023">
    <property type="entry name" value="Ribosom_reg"/>
</dbReference>
<evidence type="ECO:0000256" key="3">
    <source>
        <dbReference type="ARBA" id="ARBA00022517"/>
    </source>
</evidence>
<name>A0A4R0RSE0_9APHY</name>
<feature type="region of interest" description="Disordered" evidence="5">
    <location>
        <begin position="139"/>
        <end position="357"/>
    </location>
</feature>
<dbReference type="OrthoDB" id="28455at2759"/>
<feature type="domain" description="Peroxisome membrane anchor protein Pex14p N-terminal" evidence="6">
    <location>
        <begin position="359"/>
        <end position="403"/>
    </location>
</feature>
<sequence>MDVSTILAEQAAKQKATEVDKEIPLEVDVGLLTVTDLNPIDAESYEGDLEEYLMSTARDGAQAIINALWSLPTTPSQDGPVAKVPPPTTQLPRAKPLPKPKPLTKWEKFAKAKGIQHKNRDKKEWDEEKQEWVNRWGWKGKNKDKEEQWLTEVPANADVDHDPRKIARDERKGKMAKNERQHQQNLARAQGELGAGSSSAPGRELQSVRKKNIDKTLAVTRASTASMGKFDRTLEGEKKLKGMKRKFDPAEVSASAEKSNNLAILSKLDREPQSKKAKRSSEPAPSGSDILNVRKAVRGATRGAAGAAFRREANGSSSRGKGKKDSQTDSTLPPSPPPSSVHNPDVQISPPPPEPVANRSQLLERARTFLHSPQVQYEDTAAKYRFLQEKGLNDVEIRGLLQELPVHTPAVPPRTYPQPPPSNLPGLFIGLARVLSWATGGSLAILLIYFRYIYPRLAKSYEARHSLRTHQKDLFNKLTTSLNELRDSQKETFAILPTPDPYREEPKFRGCHSLTEILAVSEKFEGVPALSLLRCAFEELEAKKEKAITTDLLFKTLESQSAWLASEDAKRVWDCLHTTPLFQQSETDGKQIWTYTPPAHPEDPPLMASLSALQASLPPIEPRQPKFQHTLQALSDLTGYIAAQTYMIPTNFRLGMSGATLPPEAEEARREIRALKGLVLNRRSFMPSPRPTLPIENKAVSAT</sequence>
<dbReference type="Pfam" id="PF04939">
    <property type="entry name" value="RRS1"/>
    <property type="match status" value="1"/>
</dbReference>
<evidence type="ECO:0000256" key="5">
    <source>
        <dbReference type="SAM" id="MobiDB-lite"/>
    </source>
</evidence>
<dbReference type="EMBL" id="RWJN01000046">
    <property type="protein sequence ID" value="TCD69235.1"/>
    <property type="molecule type" value="Genomic_DNA"/>
</dbReference>
<comment type="similarity">
    <text evidence="2">Belongs to the RRS1 family.</text>
</comment>
<protein>
    <submittedName>
        <fullName evidence="7">Rhodanese-sulfurtransferase</fullName>
    </submittedName>
</protein>
<keyword evidence="8" id="KW-1185">Reference proteome</keyword>
<feature type="compositionally biased region" description="Basic and acidic residues" evidence="5">
    <location>
        <begin position="158"/>
        <end position="182"/>
    </location>
</feature>
<feature type="compositionally biased region" description="Pro residues" evidence="5">
    <location>
        <begin position="83"/>
        <end position="101"/>
    </location>
</feature>
<feature type="compositionally biased region" description="Low complexity" evidence="5">
    <location>
        <begin position="298"/>
        <end position="319"/>
    </location>
</feature>
<comment type="caution">
    <text evidence="7">The sequence shown here is derived from an EMBL/GenBank/DDBJ whole genome shotgun (WGS) entry which is preliminary data.</text>
</comment>
<organism evidence="7 8">
    <name type="scientific">Steccherinum ochraceum</name>
    <dbReference type="NCBI Taxonomy" id="92696"/>
    <lineage>
        <taxon>Eukaryota</taxon>
        <taxon>Fungi</taxon>
        <taxon>Dikarya</taxon>
        <taxon>Basidiomycota</taxon>
        <taxon>Agaricomycotina</taxon>
        <taxon>Agaricomycetes</taxon>
        <taxon>Polyporales</taxon>
        <taxon>Steccherinaceae</taxon>
        <taxon>Steccherinum</taxon>
    </lineage>
</organism>
<evidence type="ECO:0000259" key="6">
    <source>
        <dbReference type="Pfam" id="PF04695"/>
    </source>
</evidence>
<dbReference type="STRING" id="92696.A0A4R0RSE0"/>
<dbReference type="InterPro" id="IPR006785">
    <property type="entry name" value="Pex14_N"/>
</dbReference>
<evidence type="ECO:0000256" key="4">
    <source>
        <dbReference type="ARBA" id="ARBA00023242"/>
    </source>
</evidence>
<proteinExistence type="inferred from homology"/>
<dbReference type="AlphaFoldDB" id="A0A4R0RSE0"/>
<dbReference type="GO" id="GO:0042254">
    <property type="term" value="P:ribosome biogenesis"/>
    <property type="evidence" value="ECO:0007669"/>
    <property type="project" value="UniProtKB-KW"/>
</dbReference>
<dbReference type="InterPro" id="IPR036388">
    <property type="entry name" value="WH-like_DNA-bd_sf"/>
</dbReference>
<gene>
    <name evidence="7" type="primary">RRS1</name>
    <name evidence="7" type="ORF">EIP91_008338</name>
</gene>